<reference evidence="1 2" key="1">
    <citation type="submission" date="2019-04" db="EMBL/GenBank/DDBJ databases">
        <title>Niastella caeni sp. nov., isolated from activated sludge.</title>
        <authorList>
            <person name="Sheng M."/>
        </authorList>
    </citation>
    <scope>NUCLEOTIDE SEQUENCE [LARGE SCALE GENOMIC DNA]</scope>
    <source>
        <strain evidence="1 2">HX-2-15</strain>
    </source>
</reference>
<comment type="caution">
    <text evidence="1">The sequence shown here is derived from an EMBL/GenBank/DDBJ whole genome shotgun (WGS) entry which is preliminary data.</text>
</comment>
<name>A0A4S8HYW3_9BACT</name>
<dbReference type="AlphaFoldDB" id="A0A4S8HYW3"/>
<evidence type="ECO:0000313" key="2">
    <source>
        <dbReference type="Proteomes" id="UP000306918"/>
    </source>
</evidence>
<dbReference type="EMBL" id="STFF01000001">
    <property type="protein sequence ID" value="THU40937.1"/>
    <property type="molecule type" value="Genomic_DNA"/>
</dbReference>
<evidence type="ECO:0000313" key="1">
    <source>
        <dbReference type="EMBL" id="THU40937.1"/>
    </source>
</evidence>
<organism evidence="1 2">
    <name type="scientific">Niastella caeni</name>
    <dbReference type="NCBI Taxonomy" id="2569763"/>
    <lineage>
        <taxon>Bacteria</taxon>
        <taxon>Pseudomonadati</taxon>
        <taxon>Bacteroidota</taxon>
        <taxon>Chitinophagia</taxon>
        <taxon>Chitinophagales</taxon>
        <taxon>Chitinophagaceae</taxon>
        <taxon>Niastella</taxon>
    </lineage>
</organism>
<dbReference type="RefSeq" id="WP_136575429.1">
    <property type="nucleotide sequence ID" value="NZ_STFF01000001.1"/>
</dbReference>
<keyword evidence="2" id="KW-1185">Reference proteome</keyword>
<sequence length="84" mass="9203">MLKSINDKFPADSCSQLFAFEPSGILRIYGAPGRPCHPGMPGMVVMKYAANPGKRQSILLSEQSYFVFVLVTVKAVDFVGEKGY</sequence>
<accession>A0A4S8HYW3</accession>
<gene>
    <name evidence="1" type="ORF">FAM09_02140</name>
</gene>
<protein>
    <submittedName>
        <fullName evidence="1">Uncharacterized protein</fullName>
    </submittedName>
</protein>
<dbReference type="Proteomes" id="UP000306918">
    <property type="component" value="Unassembled WGS sequence"/>
</dbReference>
<proteinExistence type="predicted"/>